<dbReference type="RefSeq" id="XP_038790183.1">
    <property type="nucleotide sequence ID" value="XM_038926891.1"/>
</dbReference>
<dbReference type="InterPro" id="IPR029044">
    <property type="entry name" value="Nucleotide-diphossugar_trans"/>
</dbReference>
<dbReference type="GeneID" id="62200069"/>
<comment type="pathway">
    <text evidence="1">Mycotoxin biosynthesis.</text>
</comment>
<feature type="chain" id="PRO_5034252233" description="Carboxylic ester hydrolase" evidence="9">
    <location>
        <begin position="25"/>
        <end position="981"/>
    </location>
</feature>
<dbReference type="Pfam" id="PF07519">
    <property type="entry name" value="Tannase"/>
    <property type="match status" value="1"/>
</dbReference>
<evidence type="ECO:0000256" key="9">
    <source>
        <dbReference type="RuleBase" id="RU361238"/>
    </source>
</evidence>
<dbReference type="Gene3D" id="3.90.550.20">
    <property type="match status" value="1"/>
</dbReference>
<keyword evidence="7" id="KW-0106">Calcium</keyword>
<dbReference type="Proteomes" id="UP000596902">
    <property type="component" value="Unassembled WGS sequence"/>
</dbReference>
<comment type="caution">
    <text evidence="10">The sequence shown here is derived from an EMBL/GenBank/DDBJ whole genome shotgun (WGS) entry which is preliminary data.</text>
</comment>
<organism evidence="10 11">
    <name type="scientific">Alternaria burnsii</name>
    <dbReference type="NCBI Taxonomy" id="1187904"/>
    <lineage>
        <taxon>Eukaryota</taxon>
        <taxon>Fungi</taxon>
        <taxon>Dikarya</taxon>
        <taxon>Ascomycota</taxon>
        <taxon>Pezizomycotina</taxon>
        <taxon>Dothideomycetes</taxon>
        <taxon>Pleosporomycetidae</taxon>
        <taxon>Pleosporales</taxon>
        <taxon>Pleosporineae</taxon>
        <taxon>Pleosporaceae</taxon>
        <taxon>Alternaria</taxon>
        <taxon>Alternaria sect. Alternaria</taxon>
    </lineage>
</organism>
<proteinExistence type="inferred from homology"/>
<keyword evidence="8" id="KW-1015">Disulfide bond</keyword>
<reference evidence="10" key="1">
    <citation type="submission" date="2020-01" db="EMBL/GenBank/DDBJ databases">
        <authorList>
            <person name="Feng Z.H.Z."/>
        </authorList>
    </citation>
    <scope>NUCLEOTIDE SEQUENCE</scope>
    <source>
        <strain evidence="10">CBS107.38</strain>
    </source>
</reference>
<name>A0A8H7EIM6_9PLEO</name>
<protein>
    <recommendedName>
        <fullName evidence="9">Carboxylic ester hydrolase</fullName>
        <ecNumber evidence="9">3.1.1.-</ecNumber>
    </recommendedName>
</protein>
<accession>A0A8H7EIM6</accession>
<dbReference type="AlphaFoldDB" id="A0A8H7EIM6"/>
<evidence type="ECO:0000313" key="11">
    <source>
        <dbReference type="Proteomes" id="UP000596902"/>
    </source>
</evidence>
<evidence type="ECO:0000256" key="2">
    <source>
        <dbReference type="ARBA" id="ARBA00006249"/>
    </source>
</evidence>
<dbReference type="EC" id="3.1.1.-" evidence="9"/>
<feature type="non-terminal residue" evidence="10">
    <location>
        <position position="1"/>
    </location>
</feature>
<evidence type="ECO:0000256" key="7">
    <source>
        <dbReference type="ARBA" id="ARBA00022837"/>
    </source>
</evidence>
<keyword evidence="5 9" id="KW-0732">Signal</keyword>
<dbReference type="Pfam" id="PF05704">
    <property type="entry name" value="Caps_synth"/>
    <property type="match status" value="1"/>
</dbReference>
<comment type="similarity">
    <text evidence="2 9">Belongs to the tannase family.</text>
</comment>
<sequence length="981" mass="108127">DWRMRKHRLLYLSLFSLRISAIMALSSAASNCTTRSIPTPEIFGASIIGLEAHLALDYVPDGVTSHWPNHGPLPTDIKVDFCNVTVTHTHPGKNDTLRTQIWLPLNPDWNGRFTMAGGGGWSAGFSSSFANMYGQVTGGYASATIDGGVEHENGLSVAEWALTSPGNVDYNALQDFAFNGLIDGALIAKSIIKAFYHSPPSYSYWDGCSQGGRQGYLFAQRFPDVFDGIAAAAPAINWSPFFFAGTYPHQVFYELNTTSFPHPCEFEALTKAAIATCDGLDGLIDGLISDPDKCYVNPRTLVGSAVNCSATGGPSTISANAAIIMEAVWEGPRRQNGSSLWYPAGYEANGGTLAAASTAIIGSTCNNGTCTPQRPTLFTDWIKYFVEKNPDHNLNNMTRAEWVDDFVAGEREYKSIINTDFPDLSRLRRSGGKLLTWHGLADAAIPYGGTRDYFDRVSVLDPELRDYYRYFEAPGARHCIDGQGGSPHETFQALVDWVEKGVAPETLTARNAENKERLLCLYPKKAVFREVENGRKGCGMSLQLLPGGCCVYVIPYKVFSQHRVFSQSTDFCQQSSRIMGYPQIQGTSALPYTILPTIPTDGPLPEALTSPKPPSSGSKSIFAFWNSGIHNLPPNLLRNVIAWYRRFSPLGWTIYVLDVVPDSPLNVANYIDTESPLVVPAAFTRGTLNGHYAAQHTSDLIRYPLLLKYGGVYLDVGILQFGDLDQLWTKHIFNPDSPYDFAGFTMGSDLQIVNFALMCSANNPLVQRAHHILLQVWKGKTNTTDAHTHPMVSHVPLMRVPQEVIVEEEGQGKMVINDEAMTDYAVQIQCMRSAQGWVDEGDGWDGPKYVREKCWLLSMMDGAFAHEQMTGWSGQRQFDLLSLPLPKPGEVETGDQAFAKSIVEKLVADSWCLKLGHGFSAKLFGGDTLGMLWRKHPGSDCKDGTYAGWLRWAEVSCCRDEEVLPMDVPVYEPTMRAKLLS</sequence>
<feature type="signal peptide" evidence="9">
    <location>
        <begin position="1"/>
        <end position="24"/>
    </location>
</feature>
<evidence type="ECO:0000256" key="3">
    <source>
        <dbReference type="ARBA" id="ARBA00022487"/>
    </source>
</evidence>
<reference evidence="10" key="2">
    <citation type="submission" date="2020-08" db="EMBL/GenBank/DDBJ databases">
        <title>Draft Genome Sequence of Cumin Blight Pathogen Alternaria burnsii.</title>
        <authorList>
            <person name="Feng Z."/>
        </authorList>
    </citation>
    <scope>NUCLEOTIDE SEQUENCE</scope>
    <source>
        <strain evidence="10">CBS107.38</strain>
    </source>
</reference>
<dbReference type="SUPFAM" id="SSF53448">
    <property type="entry name" value="Nucleotide-diphospho-sugar transferases"/>
    <property type="match status" value="1"/>
</dbReference>
<evidence type="ECO:0000256" key="6">
    <source>
        <dbReference type="ARBA" id="ARBA00022801"/>
    </source>
</evidence>
<dbReference type="InterPro" id="IPR011118">
    <property type="entry name" value="Tannase/feruloyl_esterase"/>
</dbReference>
<dbReference type="SUPFAM" id="SSF53474">
    <property type="entry name" value="alpha/beta-Hydrolases"/>
    <property type="match status" value="1"/>
</dbReference>
<evidence type="ECO:0000256" key="1">
    <source>
        <dbReference type="ARBA" id="ARBA00004685"/>
    </source>
</evidence>
<dbReference type="Gene3D" id="3.40.50.1820">
    <property type="entry name" value="alpha/beta hydrolase"/>
    <property type="match status" value="1"/>
</dbReference>
<dbReference type="InterPro" id="IPR008441">
    <property type="entry name" value="AfumC-like_glycosyl_Trfase"/>
</dbReference>
<keyword evidence="4" id="KW-0479">Metal-binding</keyword>
<evidence type="ECO:0000256" key="8">
    <source>
        <dbReference type="ARBA" id="ARBA00023157"/>
    </source>
</evidence>
<dbReference type="PANTHER" id="PTHR33938">
    <property type="entry name" value="FERULOYL ESTERASE B-RELATED"/>
    <property type="match status" value="1"/>
</dbReference>
<gene>
    <name evidence="10" type="ORF">GT037_001844</name>
</gene>
<dbReference type="InterPro" id="IPR029058">
    <property type="entry name" value="AB_hydrolase_fold"/>
</dbReference>
<keyword evidence="6 9" id="KW-0378">Hydrolase</keyword>
<evidence type="ECO:0000256" key="5">
    <source>
        <dbReference type="ARBA" id="ARBA00022729"/>
    </source>
</evidence>
<dbReference type="GO" id="GO:0046872">
    <property type="term" value="F:metal ion binding"/>
    <property type="evidence" value="ECO:0007669"/>
    <property type="project" value="UniProtKB-KW"/>
</dbReference>
<evidence type="ECO:0000256" key="4">
    <source>
        <dbReference type="ARBA" id="ARBA00022723"/>
    </source>
</evidence>
<evidence type="ECO:0000313" key="10">
    <source>
        <dbReference type="EMBL" id="KAF7680193.1"/>
    </source>
</evidence>
<dbReference type="GO" id="GO:0030600">
    <property type="term" value="F:feruloyl esterase activity"/>
    <property type="evidence" value="ECO:0007669"/>
    <property type="project" value="UniProtKB-ARBA"/>
</dbReference>
<keyword evidence="11" id="KW-1185">Reference proteome</keyword>
<dbReference type="PANTHER" id="PTHR33938:SF13">
    <property type="entry name" value="CARBOXYLIC ESTER HYDROLASE"/>
    <property type="match status" value="1"/>
</dbReference>
<dbReference type="GO" id="GO:0016757">
    <property type="term" value="F:glycosyltransferase activity"/>
    <property type="evidence" value="ECO:0007669"/>
    <property type="project" value="InterPro"/>
</dbReference>
<keyword evidence="3" id="KW-0719">Serine esterase</keyword>
<dbReference type="EMBL" id="JAAABM010000002">
    <property type="protein sequence ID" value="KAF7680193.1"/>
    <property type="molecule type" value="Genomic_DNA"/>
</dbReference>